<dbReference type="PROSITE" id="PS50850">
    <property type="entry name" value="MFS"/>
    <property type="match status" value="1"/>
</dbReference>
<evidence type="ECO:0000259" key="6">
    <source>
        <dbReference type="PROSITE" id="PS50850"/>
    </source>
</evidence>
<sequence length="362" mass="38229">MLGFLLLGFANALWMIFLARLIDGLSGANISTAQAVISDSTNEKTRTQGLGLVGAAFGIGFVFGPVIGFVALFLGQNNYHIPAFVSAFFSLVSILLTIFMLKETLSPENKARSLTTKREVSLKGFWEAMSKPLVGLLLTFMFFQQLAFGQFQQLLSLFTLNRLGMSASSNSILFVYVGIIIVAVQGYFIGKWSRKFGEIKLVRFGLSLLVVGLVLVAFTPRQPLPSYNQQAVAAELSGGRTLPGETPPTQGLQVSLPPDGKKGLLGIGWLMLAMIPMAVGGGVLQPSINSLLTRNVSPAEIGGTLGVSAALLSGANALAPVAGGAVFQWLGSSVPFLFGAAIVAVMAVLAFTKLKPQAVAAR</sequence>
<dbReference type="GO" id="GO:0016020">
    <property type="term" value="C:membrane"/>
    <property type="evidence" value="ECO:0007669"/>
    <property type="project" value="UniProtKB-SubCell"/>
</dbReference>
<dbReference type="SUPFAM" id="SSF103473">
    <property type="entry name" value="MFS general substrate transporter"/>
    <property type="match status" value="1"/>
</dbReference>
<dbReference type="EMBL" id="VSSQ01009570">
    <property type="protein sequence ID" value="MPM42004.1"/>
    <property type="molecule type" value="Genomic_DNA"/>
</dbReference>
<keyword evidence="3 5" id="KW-1133">Transmembrane helix</keyword>
<dbReference type="Gene3D" id="1.20.1250.20">
    <property type="entry name" value="MFS general substrate transporter like domains"/>
    <property type="match status" value="1"/>
</dbReference>
<dbReference type="PANTHER" id="PTHR24002:SF3">
    <property type="entry name" value="SOLUTE CARRIER FAMILY 22 MEMBER 18"/>
    <property type="match status" value="1"/>
</dbReference>
<protein>
    <submittedName>
        <fullName evidence="7">Tetracycline resistance protein, class B</fullName>
    </submittedName>
</protein>
<keyword evidence="4 5" id="KW-0472">Membrane</keyword>
<reference evidence="7" key="1">
    <citation type="submission" date="2019-08" db="EMBL/GenBank/DDBJ databases">
        <authorList>
            <person name="Kucharzyk K."/>
            <person name="Murdoch R.W."/>
            <person name="Higgins S."/>
            <person name="Loffler F."/>
        </authorList>
    </citation>
    <scope>NUCLEOTIDE SEQUENCE</scope>
</reference>
<feature type="transmembrane region" description="Helical" evidence="5">
    <location>
        <begin position="305"/>
        <end position="330"/>
    </location>
</feature>
<gene>
    <name evidence="7" type="primary">tetA_6</name>
    <name evidence="7" type="ORF">SDC9_88666</name>
</gene>
<evidence type="ECO:0000256" key="1">
    <source>
        <dbReference type="ARBA" id="ARBA00004141"/>
    </source>
</evidence>
<evidence type="ECO:0000256" key="4">
    <source>
        <dbReference type="ARBA" id="ARBA00023136"/>
    </source>
</evidence>
<dbReference type="InterPro" id="IPR020846">
    <property type="entry name" value="MFS_dom"/>
</dbReference>
<proteinExistence type="predicted"/>
<feature type="transmembrane region" description="Helical" evidence="5">
    <location>
        <begin position="264"/>
        <end position="284"/>
    </location>
</feature>
<feature type="transmembrane region" description="Helical" evidence="5">
    <location>
        <begin position="79"/>
        <end position="101"/>
    </location>
</feature>
<dbReference type="Pfam" id="PF07690">
    <property type="entry name" value="MFS_1"/>
    <property type="match status" value="1"/>
</dbReference>
<name>A0A644ZWQ2_9ZZZZ</name>
<feature type="transmembrane region" description="Helical" evidence="5">
    <location>
        <begin position="201"/>
        <end position="219"/>
    </location>
</feature>
<feature type="transmembrane region" description="Helical" evidence="5">
    <location>
        <begin position="133"/>
        <end position="151"/>
    </location>
</feature>
<feature type="transmembrane region" description="Helical" evidence="5">
    <location>
        <begin position="171"/>
        <end position="189"/>
    </location>
</feature>
<dbReference type="AlphaFoldDB" id="A0A644ZWQ2"/>
<feature type="transmembrane region" description="Helical" evidence="5">
    <location>
        <begin position="49"/>
        <end position="73"/>
    </location>
</feature>
<evidence type="ECO:0000256" key="2">
    <source>
        <dbReference type="ARBA" id="ARBA00022692"/>
    </source>
</evidence>
<accession>A0A644ZWQ2</accession>
<dbReference type="GO" id="GO:0005635">
    <property type="term" value="C:nuclear envelope"/>
    <property type="evidence" value="ECO:0007669"/>
    <property type="project" value="TreeGrafter"/>
</dbReference>
<dbReference type="PRINTS" id="PR01035">
    <property type="entry name" value="TCRTETA"/>
</dbReference>
<comment type="caution">
    <text evidence="7">The sequence shown here is derived from an EMBL/GenBank/DDBJ whole genome shotgun (WGS) entry which is preliminary data.</text>
</comment>
<dbReference type="InterPro" id="IPR001958">
    <property type="entry name" value="Tet-R_TetA/multi-R_MdtG-like"/>
</dbReference>
<dbReference type="GO" id="GO:0022857">
    <property type="term" value="F:transmembrane transporter activity"/>
    <property type="evidence" value="ECO:0007669"/>
    <property type="project" value="InterPro"/>
</dbReference>
<evidence type="ECO:0000313" key="7">
    <source>
        <dbReference type="EMBL" id="MPM42004.1"/>
    </source>
</evidence>
<comment type="subcellular location">
    <subcellularLocation>
        <location evidence="1">Membrane</location>
        <topology evidence="1">Multi-pass membrane protein</topology>
    </subcellularLocation>
</comment>
<evidence type="ECO:0000256" key="3">
    <source>
        <dbReference type="ARBA" id="ARBA00022989"/>
    </source>
</evidence>
<dbReference type="InterPro" id="IPR036259">
    <property type="entry name" value="MFS_trans_sf"/>
</dbReference>
<feature type="transmembrane region" description="Helical" evidence="5">
    <location>
        <begin position="336"/>
        <end position="354"/>
    </location>
</feature>
<organism evidence="7">
    <name type="scientific">bioreactor metagenome</name>
    <dbReference type="NCBI Taxonomy" id="1076179"/>
    <lineage>
        <taxon>unclassified sequences</taxon>
        <taxon>metagenomes</taxon>
        <taxon>ecological metagenomes</taxon>
    </lineage>
</organism>
<feature type="domain" description="Major facilitator superfamily (MFS) profile" evidence="6">
    <location>
        <begin position="1"/>
        <end position="358"/>
    </location>
</feature>
<dbReference type="InterPro" id="IPR011701">
    <property type="entry name" value="MFS"/>
</dbReference>
<keyword evidence="2 5" id="KW-0812">Transmembrane</keyword>
<evidence type="ECO:0000256" key="5">
    <source>
        <dbReference type="SAM" id="Phobius"/>
    </source>
</evidence>
<dbReference type="PANTHER" id="PTHR24002">
    <property type="entry name" value="SOLUTE CARRIER FAMILY 22 MEMBER 18"/>
    <property type="match status" value="1"/>
</dbReference>